<proteinExistence type="predicted"/>
<dbReference type="EMBL" id="ML975351">
    <property type="protein sequence ID" value="KAF1831928.1"/>
    <property type="molecule type" value="Genomic_DNA"/>
</dbReference>
<evidence type="ECO:0000313" key="3">
    <source>
        <dbReference type="Proteomes" id="UP000800040"/>
    </source>
</evidence>
<evidence type="ECO:0000313" key="2">
    <source>
        <dbReference type="EMBL" id="KAF1831928.1"/>
    </source>
</evidence>
<dbReference type="Proteomes" id="UP000800040">
    <property type="component" value="Unassembled WGS sequence"/>
</dbReference>
<evidence type="ECO:0000256" key="1">
    <source>
        <dbReference type="SAM" id="MobiDB-lite"/>
    </source>
</evidence>
<feature type="region of interest" description="Disordered" evidence="1">
    <location>
        <begin position="233"/>
        <end position="257"/>
    </location>
</feature>
<organism evidence="2 3">
    <name type="scientific">Decorospora gaudefroyi</name>
    <dbReference type="NCBI Taxonomy" id="184978"/>
    <lineage>
        <taxon>Eukaryota</taxon>
        <taxon>Fungi</taxon>
        <taxon>Dikarya</taxon>
        <taxon>Ascomycota</taxon>
        <taxon>Pezizomycotina</taxon>
        <taxon>Dothideomycetes</taxon>
        <taxon>Pleosporomycetidae</taxon>
        <taxon>Pleosporales</taxon>
        <taxon>Pleosporineae</taxon>
        <taxon>Pleosporaceae</taxon>
        <taxon>Decorospora</taxon>
    </lineage>
</organism>
<sequence>MTSSLPMGKAILDALQTWINATFPREQLHAGYDNVAAAAKHVKTILNRLSFARKPTFVITSICTKALQRTCIHNEQDSKDDWTPPVITRSRSKRAALLDDEGEHASAPGPVDDSYAYMAKAVLRTSMGGVEATGVMSAQLIGMQSIIRLKLSANAKDPDFGTDFWLMRKTFKRARQIIEDAEVHKMKVAYTPDHDEIANQSVDRLSDEMDNTRRQYGLPLPARGRQAILRQTGRDLGPAEQDVTPRDTTAGTNDLGA</sequence>
<accession>A0A6A5K3X0</accession>
<dbReference type="AlphaFoldDB" id="A0A6A5K3X0"/>
<gene>
    <name evidence="2" type="ORF">BDW02DRAFT_600420</name>
</gene>
<protein>
    <submittedName>
        <fullName evidence="2">Uncharacterized protein</fullName>
    </submittedName>
</protein>
<keyword evidence="3" id="KW-1185">Reference proteome</keyword>
<feature type="compositionally biased region" description="Polar residues" evidence="1">
    <location>
        <begin position="246"/>
        <end position="257"/>
    </location>
</feature>
<reference evidence="2" key="1">
    <citation type="submission" date="2020-01" db="EMBL/GenBank/DDBJ databases">
        <authorList>
            <consortium name="DOE Joint Genome Institute"/>
            <person name="Haridas S."/>
            <person name="Albert R."/>
            <person name="Binder M."/>
            <person name="Bloem J."/>
            <person name="Labutti K."/>
            <person name="Salamov A."/>
            <person name="Andreopoulos B."/>
            <person name="Baker S.E."/>
            <person name="Barry K."/>
            <person name="Bills G."/>
            <person name="Bluhm B.H."/>
            <person name="Cannon C."/>
            <person name="Castanera R."/>
            <person name="Culley D.E."/>
            <person name="Daum C."/>
            <person name="Ezra D."/>
            <person name="Gonzalez J.B."/>
            <person name="Henrissat B."/>
            <person name="Kuo A."/>
            <person name="Liang C."/>
            <person name="Lipzen A."/>
            <person name="Lutzoni F."/>
            <person name="Magnuson J."/>
            <person name="Mondo S."/>
            <person name="Nolan M."/>
            <person name="Ohm R."/>
            <person name="Pangilinan J."/>
            <person name="Park H.-J."/>
            <person name="Ramirez L."/>
            <person name="Alfaro M."/>
            <person name="Sun H."/>
            <person name="Tritt A."/>
            <person name="Yoshinaga Y."/>
            <person name="Zwiers L.-H."/>
            <person name="Turgeon B.G."/>
            <person name="Goodwin S.B."/>
            <person name="Spatafora J.W."/>
            <person name="Crous P.W."/>
            <person name="Grigoriev I.V."/>
        </authorList>
    </citation>
    <scope>NUCLEOTIDE SEQUENCE</scope>
    <source>
        <strain evidence="2">P77</strain>
    </source>
</reference>
<name>A0A6A5K3X0_9PLEO</name>